<keyword evidence="2" id="KW-0067">ATP-binding</keyword>
<feature type="domain" description="AMP-dependent synthetase/ligase" evidence="4">
    <location>
        <begin position="80"/>
        <end position="492"/>
    </location>
</feature>
<dbReference type="Proteomes" id="UP001150538">
    <property type="component" value="Unassembled WGS sequence"/>
</dbReference>
<dbReference type="AlphaFoldDB" id="A0A9W7ZMW3"/>
<evidence type="ECO:0000259" key="4">
    <source>
        <dbReference type="Pfam" id="PF00501"/>
    </source>
</evidence>
<evidence type="ECO:0000313" key="6">
    <source>
        <dbReference type="EMBL" id="KAJ1912074.1"/>
    </source>
</evidence>
<dbReference type="SUPFAM" id="SSF56801">
    <property type="entry name" value="Acetyl-CoA synthetase-like"/>
    <property type="match status" value="1"/>
</dbReference>
<dbReference type="EMBL" id="JANBPU010000381">
    <property type="protein sequence ID" value="KAJ1912074.1"/>
    <property type="molecule type" value="Genomic_DNA"/>
</dbReference>
<evidence type="ECO:0000313" key="7">
    <source>
        <dbReference type="Proteomes" id="UP001150538"/>
    </source>
</evidence>
<dbReference type="GO" id="GO:0016020">
    <property type="term" value="C:membrane"/>
    <property type="evidence" value="ECO:0007669"/>
    <property type="project" value="TreeGrafter"/>
</dbReference>
<gene>
    <name evidence="6" type="primary">FAA2_3</name>
    <name evidence="6" type="ORF">H4219_005736</name>
</gene>
<comment type="caution">
    <text evidence="6">The sequence shown here is derived from an EMBL/GenBank/DDBJ whole genome shotgun (WGS) entry which is preliminary data.</text>
</comment>
<dbReference type="InterPro" id="IPR042099">
    <property type="entry name" value="ANL_N_sf"/>
</dbReference>
<dbReference type="InterPro" id="IPR025110">
    <property type="entry name" value="AMP-bd_C"/>
</dbReference>
<dbReference type="GO" id="GO:0004467">
    <property type="term" value="F:long-chain fatty acid-CoA ligase activity"/>
    <property type="evidence" value="ECO:0007669"/>
    <property type="project" value="UniProtKB-EC"/>
</dbReference>
<dbReference type="PANTHER" id="PTHR43272">
    <property type="entry name" value="LONG-CHAIN-FATTY-ACID--COA LIGASE"/>
    <property type="match status" value="1"/>
</dbReference>
<feature type="compositionally biased region" description="Polar residues" evidence="3">
    <location>
        <begin position="633"/>
        <end position="645"/>
    </location>
</feature>
<dbReference type="InterPro" id="IPR000873">
    <property type="entry name" value="AMP-dep_synth/lig_dom"/>
</dbReference>
<organism evidence="6 7">
    <name type="scientific">Mycoemilia scoparia</name>
    <dbReference type="NCBI Taxonomy" id="417184"/>
    <lineage>
        <taxon>Eukaryota</taxon>
        <taxon>Fungi</taxon>
        <taxon>Fungi incertae sedis</taxon>
        <taxon>Zoopagomycota</taxon>
        <taxon>Kickxellomycotina</taxon>
        <taxon>Kickxellomycetes</taxon>
        <taxon>Kickxellales</taxon>
        <taxon>Kickxellaceae</taxon>
        <taxon>Mycoemilia</taxon>
    </lineage>
</organism>
<dbReference type="GO" id="GO:0005783">
    <property type="term" value="C:endoplasmic reticulum"/>
    <property type="evidence" value="ECO:0007669"/>
    <property type="project" value="TreeGrafter"/>
</dbReference>
<dbReference type="GO" id="GO:0005524">
    <property type="term" value="F:ATP binding"/>
    <property type="evidence" value="ECO:0007669"/>
    <property type="project" value="UniProtKB-KW"/>
</dbReference>
<proteinExistence type="predicted"/>
<dbReference type="PROSITE" id="PS00455">
    <property type="entry name" value="AMP_BINDING"/>
    <property type="match status" value="1"/>
</dbReference>
<sequence length="732" mass="81038">MSSGSRFYSRELSNYPQVEGETRPRVNIHVKEEKDLVSTPAGCQSLLDSFEKGLKTAGEQSPVLGYRPIIDKSGHAGPFKFLSFKELKTRFSNFGRGLVELGVESGDRCGLYSINRVEWRSIITVAIYDTLGHEAILHVISEAGLKAIVCTDDKAQSLIKLKQENPEKLYNLKHIVVMDTISDETKRLVGEYKEEYADEDQVNVLHLTDVEASGQKIASEEQEDSTQKHPTVDQVATICYTSGTTGLPKGVQLTHGNFLSACAALDYLIEHNEVQPITKSDVYLSYLPLAHVLEHFVVHLLIYRGARIGFYRGDTLKLMEDIQELSPTIFVGVPRIFNRIYDKVNATIKEKGGIAATLFGWAIDTKKSNLKHYGQTSHWLWDRIVFKNLREKLGGRVSLIVSGSAPISNDALDFLRCSFSANVLEGYGQTETTGCCILTGLDDTQAGTVGTPFPSCMVKLVDVPDLGYTVKDKPYPRGEVCVKGGGVFKGYFNQPEKTAETLDKDGWCHTGDIGLIDDKGRFKIIDRKKNLFKLAQGEYIAPERIENIYMDHPVVAQAFVYGDSLQSMLVGVVSPDEEALRDLVVDSGLYTAEEVSPHSSSSSPPPATPSADASGGEPTTPTSPTKSRKSFASRKSLSSPKSNNAPAGPRITHEELCADKRVREEVVKLLGQWGRSRDLKGFENIKNVLLEPKPFDSKLISPTFKLKRPEAKAFYKEKLDGLYEEFTSTSKK</sequence>
<keyword evidence="1" id="KW-0547">Nucleotide-binding</keyword>
<evidence type="ECO:0000256" key="1">
    <source>
        <dbReference type="ARBA" id="ARBA00022741"/>
    </source>
</evidence>
<evidence type="ECO:0000256" key="3">
    <source>
        <dbReference type="SAM" id="MobiDB-lite"/>
    </source>
</evidence>
<feature type="region of interest" description="Disordered" evidence="3">
    <location>
        <begin position="592"/>
        <end position="654"/>
    </location>
</feature>
<dbReference type="InterPro" id="IPR020845">
    <property type="entry name" value="AMP-binding_CS"/>
</dbReference>
<dbReference type="PANTHER" id="PTHR43272:SF33">
    <property type="entry name" value="AMP-BINDING DOMAIN-CONTAINING PROTEIN-RELATED"/>
    <property type="match status" value="1"/>
</dbReference>
<name>A0A9W7ZMW3_9FUNG</name>
<dbReference type="OrthoDB" id="1700726at2759"/>
<reference evidence="6" key="1">
    <citation type="submission" date="2022-07" db="EMBL/GenBank/DDBJ databases">
        <title>Phylogenomic reconstructions and comparative analyses of Kickxellomycotina fungi.</title>
        <authorList>
            <person name="Reynolds N.K."/>
            <person name="Stajich J.E."/>
            <person name="Barry K."/>
            <person name="Grigoriev I.V."/>
            <person name="Crous P."/>
            <person name="Smith M.E."/>
        </authorList>
    </citation>
    <scope>NUCLEOTIDE SEQUENCE</scope>
    <source>
        <strain evidence="6">NBRC 100468</strain>
    </source>
</reference>
<keyword evidence="7" id="KW-1185">Reference proteome</keyword>
<keyword evidence="6" id="KW-0436">Ligase</keyword>
<dbReference type="EC" id="6.2.1.3" evidence="6"/>
<evidence type="ECO:0000259" key="5">
    <source>
        <dbReference type="Pfam" id="PF13193"/>
    </source>
</evidence>
<dbReference type="Pfam" id="PF13193">
    <property type="entry name" value="AMP-binding_C"/>
    <property type="match status" value="1"/>
</dbReference>
<feature type="domain" description="AMP-binding enzyme C-terminal" evidence="5">
    <location>
        <begin position="545"/>
        <end position="609"/>
    </location>
</feature>
<dbReference type="Pfam" id="PF00501">
    <property type="entry name" value="AMP-binding"/>
    <property type="match status" value="1"/>
</dbReference>
<evidence type="ECO:0000256" key="2">
    <source>
        <dbReference type="ARBA" id="ARBA00022840"/>
    </source>
</evidence>
<feature type="compositionally biased region" description="Low complexity" evidence="3">
    <location>
        <begin position="609"/>
        <end position="625"/>
    </location>
</feature>
<protein>
    <submittedName>
        <fullName evidence="6">Medium-chain fatty acid-CoA ligase faa2</fullName>
        <ecNumber evidence="6">6.2.1.3</ecNumber>
    </submittedName>
</protein>
<dbReference type="Gene3D" id="3.40.50.12780">
    <property type="entry name" value="N-terminal domain of ligase-like"/>
    <property type="match status" value="1"/>
</dbReference>
<accession>A0A9W7ZMW3</accession>